<keyword evidence="3" id="KW-1185">Reference proteome</keyword>
<organism evidence="2 3">
    <name type="scientific">Clavelina lepadiformis</name>
    <name type="common">Light-bulb sea squirt</name>
    <name type="synonym">Ascidia lepadiformis</name>
    <dbReference type="NCBI Taxonomy" id="159417"/>
    <lineage>
        <taxon>Eukaryota</taxon>
        <taxon>Metazoa</taxon>
        <taxon>Chordata</taxon>
        <taxon>Tunicata</taxon>
        <taxon>Ascidiacea</taxon>
        <taxon>Aplousobranchia</taxon>
        <taxon>Clavelinidae</taxon>
        <taxon>Clavelina</taxon>
    </lineage>
</organism>
<keyword evidence="1" id="KW-1133">Transmembrane helix</keyword>
<sequence>MEKGVDNEDMRLVENVTSSITKNKFLILRNDHGLTQDQITSPKEFMDYVPVPRQAIPAYPQEFDPPSSQSYETSPLITILVPILSIFIILTLVSYLDQFASDIICIGISTLDICSLHISIDHLLQISQSVFSNLLIHINFFK</sequence>
<proteinExistence type="predicted"/>
<reference evidence="2 3" key="1">
    <citation type="submission" date="2024-02" db="EMBL/GenBank/DDBJ databases">
        <authorList>
            <person name="Daric V."/>
            <person name="Darras S."/>
        </authorList>
    </citation>
    <scope>NUCLEOTIDE SEQUENCE [LARGE SCALE GENOMIC DNA]</scope>
</reference>
<keyword evidence="1" id="KW-0472">Membrane</keyword>
<gene>
    <name evidence="2" type="ORF">CVLEPA_LOCUS5982</name>
</gene>
<protein>
    <submittedName>
        <fullName evidence="2">Uncharacterized protein</fullName>
    </submittedName>
</protein>
<evidence type="ECO:0000313" key="3">
    <source>
        <dbReference type="Proteomes" id="UP001642483"/>
    </source>
</evidence>
<evidence type="ECO:0000313" key="2">
    <source>
        <dbReference type="EMBL" id="CAK8676518.1"/>
    </source>
</evidence>
<evidence type="ECO:0000256" key="1">
    <source>
        <dbReference type="SAM" id="Phobius"/>
    </source>
</evidence>
<name>A0ABP0FEJ7_CLALP</name>
<feature type="transmembrane region" description="Helical" evidence="1">
    <location>
        <begin position="76"/>
        <end position="96"/>
    </location>
</feature>
<comment type="caution">
    <text evidence="2">The sequence shown here is derived from an EMBL/GenBank/DDBJ whole genome shotgun (WGS) entry which is preliminary data.</text>
</comment>
<dbReference type="EMBL" id="CAWYQH010000035">
    <property type="protein sequence ID" value="CAK8676518.1"/>
    <property type="molecule type" value="Genomic_DNA"/>
</dbReference>
<dbReference type="Proteomes" id="UP001642483">
    <property type="component" value="Unassembled WGS sequence"/>
</dbReference>
<accession>A0ABP0FEJ7</accession>
<keyword evidence="1" id="KW-0812">Transmembrane</keyword>